<protein>
    <submittedName>
        <fullName evidence="3">Type I-B CRISPR-associated protein Cas7/Cst2/DevR</fullName>
    </submittedName>
</protein>
<comment type="function">
    <text evidence="2">CRISPR (clustered regularly interspaced short palindromic repeat) is an adaptive immune system that provides protection against mobile genetic elements (viruses, transposable elements and conjugative plasmids). CRISPR clusters contain spacers, sequences complementary to antecedent mobile elements, and target invading nucleic acids. CRISPR clusters are transcribed and processed into CRISPR RNA (crRNA).</text>
</comment>
<keyword evidence="4" id="KW-1185">Reference proteome</keyword>
<evidence type="ECO:0000313" key="3">
    <source>
        <dbReference type="EMBL" id="PDW04668.1"/>
    </source>
</evidence>
<dbReference type="NCBIfam" id="TIGR01875">
    <property type="entry name" value="cas_MJ0381"/>
    <property type="match status" value="1"/>
</dbReference>
<evidence type="ECO:0000313" key="4">
    <source>
        <dbReference type="Proteomes" id="UP000220527"/>
    </source>
</evidence>
<dbReference type="EMBL" id="NQWI01000006">
    <property type="protein sequence ID" value="PDW04668.1"/>
    <property type="molecule type" value="Genomic_DNA"/>
</dbReference>
<dbReference type="InterPro" id="IPR010154">
    <property type="entry name" value="CRISPR-assoc_Cas7/Cst2/DevR"/>
</dbReference>
<name>A0A2A6RP69_9CHLR</name>
<gene>
    <name evidence="3" type="ORF">CJ255_02505</name>
</gene>
<dbReference type="AlphaFoldDB" id="A0A2A6RP69"/>
<keyword evidence="1" id="KW-0051">Antiviral defense</keyword>
<dbReference type="InterPro" id="IPR013414">
    <property type="entry name" value="Cas7/Cst2/DevR_sub_I-B/Tneap"/>
</dbReference>
<proteinExistence type="predicted"/>
<dbReference type="Proteomes" id="UP000220527">
    <property type="component" value="Unassembled WGS sequence"/>
</dbReference>
<accession>A0A2A6RP69</accession>
<organism evidence="3 4">
    <name type="scientific">Candidatus Viridilinea mediisalina</name>
    <dbReference type="NCBI Taxonomy" id="2024553"/>
    <lineage>
        <taxon>Bacteria</taxon>
        <taxon>Bacillati</taxon>
        <taxon>Chloroflexota</taxon>
        <taxon>Chloroflexia</taxon>
        <taxon>Chloroflexales</taxon>
        <taxon>Chloroflexineae</taxon>
        <taxon>Oscillochloridaceae</taxon>
        <taxon>Candidatus Viridilinea</taxon>
    </lineage>
</organism>
<sequence length="366" mass="40522">MAFVTGLLLIDAPAAALNNLGSIPGEREDNTVGVKVIKTKEGAYPYVSAQALRYWLRTTLETRVAGWQAAPIYREEKVAYTDANPLLYWDDDLFGYMRAPSKRETAKALRAADTSRAGETETTDTITRVAPFRVSTLVSLAPVTPTNDFGTMSRHEGNPVPHEHQFYRATLKGLFSLNLQACGTFSYRNKTGFRNLDDVRMKLAEALEGCEHLEAEKSFRLPQAQRVARVQALFEGMAQLEGGAKQTLHYTDVSPALVLLAVTKGGNHIFHHAVGANRVGQPEIKAKALEEALRVYRDGLLSPVYVGWVQGYLDAERAAFEQFAASYNQALQAEHPDHPALIQIGHPRELFQQLVAGFAANPRWLD</sequence>
<comment type="caution">
    <text evidence="3">The sequence shown here is derived from an EMBL/GenBank/DDBJ whole genome shotgun (WGS) entry which is preliminary data.</text>
</comment>
<dbReference type="GO" id="GO:0051607">
    <property type="term" value="P:defense response to virus"/>
    <property type="evidence" value="ECO:0007669"/>
    <property type="project" value="UniProtKB-KW"/>
</dbReference>
<reference evidence="4" key="1">
    <citation type="submission" date="2017-08" db="EMBL/GenBank/DDBJ databases">
        <authorList>
            <person name="Grouzdev D.S."/>
            <person name="Gaisin V.A."/>
            <person name="Rysina M.S."/>
            <person name="Gorlenko V.M."/>
        </authorList>
    </citation>
    <scope>NUCLEOTIDE SEQUENCE [LARGE SCALE GENOMIC DNA]</scope>
    <source>
        <strain evidence="4">Kir15-3F</strain>
    </source>
</reference>
<evidence type="ECO:0000256" key="1">
    <source>
        <dbReference type="ARBA" id="ARBA00023118"/>
    </source>
</evidence>
<dbReference type="RefSeq" id="WP_097642524.1">
    <property type="nucleotide sequence ID" value="NZ_NQWI01000006.1"/>
</dbReference>
<dbReference type="OrthoDB" id="9781560at2"/>
<dbReference type="NCBIfam" id="TIGR02585">
    <property type="entry name" value="cas_Cst2_DevR"/>
    <property type="match status" value="2"/>
</dbReference>
<evidence type="ECO:0000256" key="2">
    <source>
        <dbReference type="ARBA" id="ARBA00025626"/>
    </source>
</evidence>